<name>A0A5E4AAD5_MARMO</name>
<keyword evidence="2" id="KW-0732">Signal</keyword>
<feature type="chain" id="PRO_5022897872" description="Complement C3/4/5 macroglobulin domain-containing protein" evidence="2">
    <location>
        <begin position="22"/>
        <end position="401"/>
    </location>
</feature>
<feature type="region of interest" description="Disordered" evidence="1">
    <location>
        <begin position="267"/>
        <end position="288"/>
    </location>
</feature>
<evidence type="ECO:0000256" key="1">
    <source>
        <dbReference type="SAM" id="MobiDB-lite"/>
    </source>
</evidence>
<sequence>MAVPWSLGFLLILTVSPPTHIEPLYILVMPRVLRVGTPENIHVQAHSASLEPLKRSLEVNVAMWDFPLRQMLVAKSQLILSPANDFMVQTPVTQYVVIRATWAATSDPLFMEKMVLVALHADYIFIQTDKPVYTPEQMVQYRVFAMNHKMDPVNRTFTLGIKIDCGGWGGSQTLGSCCNQKGVAITSRDLVAKRGLYTNTFQLPKFVRCPAGSPGWCGRRSSNSLPPNLPCLSLGTWTIEASSLSGGKQKFQCQRVSWPLVGGTTFQPLKSPAMEEGDSQEGPRPGCSAEGARCPVHSVLPPFEVQLTLNRTFFYLNDEALGVDIQAHRPVAPGLQGHPGQARQPHEVVQVIPGQQDGPLSPRYVFRKPVNGPALAIFGVKIDSRRVPIQSSLQKVEVREP</sequence>
<evidence type="ECO:0000313" key="5">
    <source>
        <dbReference type="Proteomes" id="UP000335636"/>
    </source>
</evidence>
<evidence type="ECO:0000259" key="3">
    <source>
        <dbReference type="Pfam" id="PF17790"/>
    </source>
</evidence>
<organism evidence="4 5">
    <name type="scientific">Marmota monax</name>
    <name type="common">Woodchuck</name>
    <dbReference type="NCBI Taxonomy" id="9995"/>
    <lineage>
        <taxon>Eukaryota</taxon>
        <taxon>Metazoa</taxon>
        <taxon>Chordata</taxon>
        <taxon>Craniata</taxon>
        <taxon>Vertebrata</taxon>
        <taxon>Euteleostomi</taxon>
        <taxon>Mammalia</taxon>
        <taxon>Eutheria</taxon>
        <taxon>Euarchontoglires</taxon>
        <taxon>Glires</taxon>
        <taxon>Rodentia</taxon>
        <taxon>Sciuromorpha</taxon>
        <taxon>Sciuridae</taxon>
        <taxon>Xerinae</taxon>
        <taxon>Marmotini</taxon>
        <taxon>Marmota</taxon>
    </lineage>
</organism>
<feature type="domain" description="Complement C3/4/5 macroglobulin" evidence="3">
    <location>
        <begin position="22"/>
        <end position="93"/>
    </location>
</feature>
<dbReference type="PANTHER" id="PTHR11412:SF111">
    <property type="entry name" value="VENOM FACTOR"/>
    <property type="match status" value="1"/>
</dbReference>
<reference evidence="4" key="1">
    <citation type="submission" date="2019-04" db="EMBL/GenBank/DDBJ databases">
        <authorList>
            <person name="Alioto T."/>
            <person name="Alioto T."/>
        </authorList>
    </citation>
    <scope>NUCLEOTIDE SEQUENCE [LARGE SCALE GENOMIC DNA]</scope>
</reference>
<dbReference type="Proteomes" id="UP000335636">
    <property type="component" value="Unassembled WGS sequence"/>
</dbReference>
<dbReference type="Gene3D" id="2.60.40.1930">
    <property type="match status" value="2"/>
</dbReference>
<gene>
    <name evidence="4" type="ORF">MONAX_5E023797</name>
</gene>
<dbReference type="InterPro" id="IPR041425">
    <property type="entry name" value="C3/4/5_MG1"/>
</dbReference>
<dbReference type="EMBL" id="CABDUW010000035">
    <property type="protein sequence ID" value="VTJ54124.1"/>
    <property type="molecule type" value="Genomic_DNA"/>
</dbReference>
<dbReference type="AlphaFoldDB" id="A0A5E4AAD5"/>
<dbReference type="PANTHER" id="PTHR11412">
    <property type="entry name" value="MACROGLOBULIN / COMPLEMENT"/>
    <property type="match status" value="1"/>
</dbReference>
<evidence type="ECO:0000313" key="4">
    <source>
        <dbReference type="EMBL" id="VTJ54124.1"/>
    </source>
</evidence>
<keyword evidence="5" id="KW-1185">Reference proteome</keyword>
<feature type="signal peptide" evidence="2">
    <location>
        <begin position="1"/>
        <end position="21"/>
    </location>
</feature>
<comment type="caution">
    <text evidence="4">The sequence shown here is derived from an EMBL/GenBank/DDBJ whole genome shotgun (WGS) entry which is preliminary data.</text>
</comment>
<accession>A0A5E4AAD5</accession>
<dbReference type="InterPro" id="IPR050473">
    <property type="entry name" value="A2M/Complement_sys"/>
</dbReference>
<proteinExistence type="predicted"/>
<evidence type="ECO:0000256" key="2">
    <source>
        <dbReference type="SAM" id="SignalP"/>
    </source>
</evidence>
<dbReference type="Pfam" id="PF17790">
    <property type="entry name" value="MG1"/>
    <property type="match status" value="1"/>
</dbReference>
<protein>
    <recommendedName>
        <fullName evidence="3">Complement C3/4/5 macroglobulin domain-containing protein</fullName>
    </recommendedName>
</protein>